<proteinExistence type="predicted"/>
<dbReference type="Proteomes" id="UP000254716">
    <property type="component" value="Unassembled WGS sequence"/>
</dbReference>
<evidence type="ECO:0000313" key="4">
    <source>
        <dbReference type="Proteomes" id="UP000555763"/>
    </source>
</evidence>
<name>A0A2T3TN57_ECOLX</name>
<protein>
    <submittedName>
        <fullName evidence="1">Uncharacterized protein</fullName>
    </submittedName>
</protein>
<accession>A0A2T3TN57</accession>
<reference evidence="2 3" key="1">
    <citation type="submission" date="2018-06" db="EMBL/GenBank/DDBJ databases">
        <authorList>
            <consortium name="Pathogen Informatics"/>
            <person name="Doyle S."/>
        </authorList>
    </citation>
    <scope>NUCLEOTIDE SEQUENCE [LARGE SCALE GENOMIC DNA]</scope>
    <source>
        <strain evidence="2 3">NCTC9081</strain>
    </source>
</reference>
<gene>
    <name evidence="1" type="ORF">A5U30_005259</name>
    <name evidence="2" type="ORF">NCTC9081_03229</name>
</gene>
<evidence type="ECO:0000313" key="1">
    <source>
        <dbReference type="EMBL" id="EFM8157450.1"/>
    </source>
</evidence>
<dbReference type="EMBL" id="AATLZG010000078">
    <property type="protein sequence ID" value="EFM8157450.1"/>
    <property type="molecule type" value="Genomic_DNA"/>
</dbReference>
<dbReference type="RefSeq" id="WP_016237836.1">
    <property type="nucleotide sequence ID" value="NZ_BFPU01000073.1"/>
</dbReference>
<evidence type="ECO:0000313" key="2">
    <source>
        <dbReference type="EMBL" id="STJ17764.1"/>
    </source>
</evidence>
<evidence type="ECO:0000313" key="3">
    <source>
        <dbReference type="Proteomes" id="UP000254716"/>
    </source>
</evidence>
<organism evidence="1 4">
    <name type="scientific">Escherichia coli</name>
    <dbReference type="NCBI Taxonomy" id="562"/>
    <lineage>
        <taxon>Bacteria</taxon>
        <taxon>Pseudomonadati</taxon>
        <taxon>Pseudomonadota</taxon>
        <taxon>Gammaproteobacteria</taxon>
        <taxon>Enterobacterales</taxon>
        <taxon>Enterobacteriaceae</taxon>
        <taxon>Escherichia</taxon>
    </lineage>
</organism>
<dbReference type="AlphaFoldDB" id="A0A2T3TN57"/>
<dbReference type="Proteomes" id="UP000555763">
    <property type="component" value="Unassembled WGS sequence"/>
</dbReference>
<dbReference type="EMBL" id="UGCV01000008">
    <property type="protein sequence ID" value="STJ17764.1"/>
    <property type="molecule type" value="Genomic_DNA"/>
</dbReference>
<reference evidence="1 4" key="2">
    <citation type="submission" date="2020-02" db="EMBL/GenBank/DDBJ databases">
        <authorList>
            <consortium name="PulseNet: The National Subtyping Network for Foodborne Disease Surveillance"/>
            <person name="Tarr C.L."/>
            <person name="Trees E."/>
            <person name="Katz L.S."/>
            <person name="Carleton-Romer H.A."/>
            <person name="Stroika S."/>
            <person name="Kucerova Z."/>
            <person name="Roache K.F."/>
            <person name="Sabol A.L."/>
            <person name="Besser J."/>
            <person name="Gerner-Smidt P."/>
        </authorList>
    </citation>
    <scope>NUCLEOTIDE SEQUENCE [LARGE SCALE GENOMIC DNA]</scope>
    <source>
        <strain evidence="1 4">PNUSAE002719</strain>
    </source>
</reference>
<sequence>MTDSTQTKDLYSDLRFIIIQQQSGRMDPTRASKAWKEALTDQGIDVISEVMAEVIFRLTRDESL</sequence>